<name>W0N2V5_PSESX</name>
<dbReference type="KEGG" id="psyr:N018_13475"/>
<proteinExistence type="predicted"/>
<evidence type="ECO:0000313" key="2">
    <source>
        <dbReference type="Proteomes" id="UP000019089"/>
    </source>
</evidence>
<organism evidence="1 2">
    <name type="scientific">Pseudomonas syringae CC1557</name>
    <dbReference type="NCBI Taxonomy" id="1357279"/>
    <lineage>
        <taxon>Bacteria</taxon>
        <taxon>Pseudomonadati</taxon>
        <taxon>Pseudomonadota</taxon>
        <taxon>Gammaproteobacteria</taxon>
        <taxon>Pseudomonadales</taxon>
        <taxon>Pseudomonadaceae</taxon>
        <taxon>Pseudomonas</taxon>
        <taxon>Pseudomonas syringae</taxon>
    </lineage>
</organism>
<dbReference type="AlphaFoldDB" id="W0N2V5"/>
<gene>
    <name evidence="1" type="ORF">N018_13475</name>
</gene>
<protein>
    <submittedName>
        <fullName evidence="1">Uncharacterized protein</fullName>
    </submittedName>
</protein>
<dbReference type="HOGENOM" id="CLU_3065266_0_0_6"/>
<evidence type="ECO:0000313" key="1">
    <source>
        <dbReference type="EMBL" id="AHG43618.1"/>
    </source>
</evidence>
<dbReference type="EMBL" id="CP007014">
    <property type="protein sequence ID" value="AHG43618.1"/>
    <property type="molecule type" value="Genomic_DNA"/>
</dbReference>
<dbReference type="STRING" id="1357279.N018_13475"/>
<reference evidence="1 2" key="1">
    <citation type="submission" date="2013-12" db="EMBL/GenBank/DDBJ databases">
        <title>Interactions Between Genome Architecture and Virulence Genes in Pseudomonas syringae, strain CC1557 as a model.</title>
        <authorList>
            <person name="Baltrus D."/>
            <person name="Hockett K."/>
            <person name="Karlsrud E."/>
            <person name="Dougherty K."/>
            <person name="Nishimura M."/>
        </authorList>
    </citation>
    <scope>NUCLEOTIDE SEQUENCE [LARGE SCALE GENOMIC DNA]</scope>
    <source>
        <strain evidence="1 2">CC1557</strain>
    </source>
</reference>
<sequence length="53" mass="6146">MLFSVRFQVRQSMKLLLDAGYLIGGYVRGEKSNLRMAVDNTRLAIFFANGWYQ</sequence>
<dbReference type="Proteomes" id="UP000019089">
    <property type="component" value="Chromosome"/>
</dbReference>
<accession>W0N2V5</accession>